<comment type="similarity">
    <text evidence="2 7">Belongs to the major facilitator superfamily. Sugar transporter (TC 2.A.1.1) family.</text>
</comment>
<dbReference type="EMBL" id="BTGB01000002">
    <property type="protein sequence ID" value="GMM45442.1"/>
    <property type="molecule type" value="Genomic_DNA"/>
</dbReference>
<evidence type="ECO:0000256" key="3">
    <source>
        <dbReference type="ARBA" id="ARBA00022448"/>
    </source>
</evidence>
<feature type="transmembrane region" description="Helical" evidence="8">
    <location>
        <begin position="12"/>
        <end position="34"/>
    </location>
</feature>
<evidence type="ECO:0000256" key="8">
    <source>
        <dbReference type="SAM" id="Phobius"/>
    </source>
</evidence>
<feature type="transmembrane region" description="Helical" evidence="8">
    <location>
        <begin position="58"/>
        <end position="81"/>
    </location>
</feature>
<evidence type="ECO:0000256" key="2">
    <source>
        <dbReference type="ARBA" id="ARBA00010992"/>
    </source>
</evidence>
<dbReference type="InterPro" id="IPR050360">
    <property type="entry name" value="MFS_Sugar_Transporters"/>
</dbReference>
<proteinExistence type="inferred from homology"/>
<dbReference type="FunFam" id="1.20.1250.20:FF:000134">
    <property type="entry name" value="MFS sugar transporter protein"/>
    <property type="match status" value="1"/>
</dbReference>
<dbReference type="Gene3D" id="1.20.1250.20">
    <property type="entry name" value="MFS general substrate transporter like domains"/>
    <property type="match status" value="1"/>
</dbReference>
<keyword evidence="6 8" id="KW-0472">Membrane</keyword>
<evidence type="ECO:0000256" key="6">
    <source>
        <dbReference type="ARBA" id="ARBA00023136"/>
    </source>
</evidence>
<accession>A0AAV5R386</accession>
<dbReference type="Proteomes" id="UP001378960">
    <property type="component" value="Unassembled WGS sequence"/>
</dbReference>
<feature type="domain" description="Major facilitator superfamily (MFS) profile" evidence="9">
    <location>
        <begin position="21"/>
        <end position="450"/>
    </location>
</feature>
<dbReference type="PROSITE" id="PS00217">
    <property type="entry name" value="SUGAR_TRANSPORT_2"/>
    <property type="match status" value="1"/>
</dbReference>
<feature type="transmembrane region" description="Helical" evidence="8">
    <location>
        <begin position="362"/>
        <end position="384"/>
    </location>
</feature>
<dbReference type="AlphaFoldDB" id="A0AAV5R386"/>
<dbReference type="InterPro" id="IPR036259">
    <property type="entry name" value="MFS_trans_sf"/>
</dbReference>
<evidence type="ECO:0000256" key="4">
    <source>
        <dbReference type="ARBA" id="ARBA00022692"/>
    </source>
</evidence>
<protein>
    <recommendedName>
        <fullName evidence="9">Major facilitator superfamily (MFS) profile domain-containing protein</fullName>
    </recommendedName>
</protein>
<keyword evidence="11" id="KW-1185">Reference proteome</keyword>
<dbReference type="PANTHER" id="PTHR48022:SF73">
    <property type="entry name" value="METABOLITE TRANSPORT PROTEIN YDL199C-RELATED"/>
    <property type="match status" value="1"/>
</dbReference>
<sequence>MITQQDIPQSVLIGKPLLVYTSVFISICVFLFGYDQGYFSSIIVNPYFRQKFDYPNNFQIGLIVSILEIGALLSSLSFSFLFHSISRRKSTQYGALFFIFGGFIQSFSFNIFTICLGRFISGLGIGILTSTAPTYISEISHSNQRGLLGCIQFTGNIVGYSTSIWLGYFCNFIENDYSFKIPLLSQCLFGFILLIGTIALIESPRWLLENDHDEEALIVIADLFSDGNVHDDISIQHFKSIKESILLAKINNNTNNSPLSLLKQYPLRIFIACSAQFFAQFNGINVISYYAPLIFEKEGWIGSDCIKLTGINSIIYLLSTLIPWKLSDYWGRKPLLILGGLLMAISLLSISISSKFNLSLNLILSIIIYNASFGFSWGPIGWLIGPEVLPNNARIFGSSLATSTNWISNFIVGQMTPILLEKLKWKLYLIHATSCIISILVVYFIYPETKGISLEQIEQIFSNDLVNNNDGNNNARTPMINSVESIDVEIPSLHSIHKHKTTNDSVSIKSFFTS</sequence>
<dbReference type="PROSITE" id="PS50850">
    <property type="entry name" value="MFS"/>
    <property type="match status" value="1"/>
</dbReference>
<evidence type="ECO:0000256" key="5">
    <source>
        <dbReference type="ARBA" id="ARBA00022989"/>
    </source>
</evidence>
<feature type="transmembrane region" description="Helical" evidence="8">
    <location>
        <begin position="181"/>
        <end position="201"/>
    </location>
</feature>
<gene>
    <name evidence="10" type="ORF">DAPK24_020170</name>
</gene>
<dbReference type="SUPFAM" id="SSF103473">
    <property type="entry name" value="MFS general substrate transporter"/>
    <property type="match status" value="1"/>
</dbReference>
<evidence type="ECO:0000313" key="11">
    <source>
        <dbReference type="Proteomes" id="UP001378960"/>
    </source>
</evidence>
<dbReference type="Pfam" id="PF00083">
    <property type="entry name" value="Sugar_tr"/>
    <property type="match status" value="1"/>
</dbReference>
<evidence type="ECO:0000259" key="9">
    <source>
        <dbReference type="PROSITE" id="PS50850"/>
    </source>
</evidence>
<keyword evidence="5 8" id="KW-1133">Transmembrane helix</keyword>
<evidence type="ECO:0000256" key="7">
    <source>
        <dbReference type="RuleBase" id="RU003346"/>
    </source>
</evidence>
<dbReference type="InterPro" id="IPR005829">
    <property type="entry name" value="Sugar_transporter_CS"/>
</dbReference>
<dbReference type="InterPro" id="IPR020846">
    <property type="entry name" value="MFS_dom"/>
</dbReference>
<evidence type="ECO:0000256" key="1">
    <source>
        <dbReference type="ARBA" id="ARBA00004141"/>
    </source>
</evidence>
<comment type="subcellular location">
    <subcellularLocation>
        <location evidence="1">Membrane</location>
        <topology evidence="1">Multi-pass membrane protein</topology>
    </subcellularLocation>
</comment>
<feature type="transmembrane region" description="Helical" evidence="8">
    <location>
        <begin position="335"/>
        <end position="356"/>
    </location>
</feature>
<evidence type="ECO:0000313" key="10">
    <source>
        <dbReference type="EMBL" id="GMM45442.1"/>
    </source>
</evidence>
<dbReference type="NCBIfam" id="TIGR00879">
    <property type="entry name" value="SP"/>
    <property type="match status" value="1"/>
</dbReference>
<reference evidence="10 11" key="1">
    <citation type="journal article" date="2023" name="Elife">
        <title>Identification of key yeast species and microbe-microbe interactions impacting larval growth of Drosophila in the wild.</title>
        <authorList>
            <person name="Mure A."/>
            <person name="Sugiura Y."/>
            <person name="Maeda R."/>
            <person name="Honda K."/>
            <person name="Sakurai N."/>
            <person name="Takahashi Y."/>
            <person name="Watada M."/>
            <person name="Katoh T."/>
            <person name="Gotoh A."/>
            <person name="Gotoh Y."/>
            <person name="Taniguchi I."/>
            <person name="Nakamura K."/>
            <person name="Hayashi T."/>
            <person name="Katayama T."/>
            <person name="Uemura T."/>
            <person name="Hattori Y."/>
        </authorList>
    </citation>
    <scope>NUCLEOTIDE SEQUENCE [LARGE SCALE GENOMIC DNA]</scope>
    <source>
        <strain evidence="10 11">PK-24</strain>
    </source>
</reference>
<dbReference type="PRINTS" id="PR00171">
    <property type="entry name" value="SUGRTRNSPORT"/>
</dbReference>
<keyword evidence="4 8" id="KW-0812">Transmembrane</keyword>
<feature type="transmembrane region" description="Helical" evidence="8">
    <location>
        <begin position="93"/>
        <end position="113"/>
    </location>
</feature>
<name>A0AAV5R386_PICKL</name>
<dbReference type="InterPro" id="IPR005828">
    <property type="entry name" value="MFS_sugar_transport-like"/>
</dbReference>
<comment type="caution">
    <text evidence="10">The sequence shown here is derived from an EMBL/GenBank/DDBJ whole genome shotgun (WGS) entry which is preliminary data.</text>
</comment>
<organism evidence="10 11">
    <name type="scientific">Pichia kluyveri</name>
    <name type="common">Yeast</name>
    <dbReference type="NCBI Taxonomy" id="36015"/>
    <lineage>
        <taxon>Eukaryota</taxon>
        <taxon>Fungi</taxon>
        <taxon>Dikarya</taxon>
        <taxon>Ascomycota</taxon>
        <taxon>Saccharomycotina</taxon>
        <taxon>Pichiomycetes</taxon>
        <taxon>Pichiales</taxon>
        <taxon>Pichiaceae</taxon>
        <taxon>Pichia</taxon>
    </lineage>
</organism>
<dbReference type="InterPro" id="IPR003663">
    <property type="entry name" value="Sugar/inositol_transpt"/>
</dbReference>
<keyword evidence="3 7" id="KW-0813">Transport</keyword>
<feature type="transmembrane region" description="Helical" evidence="8">
    <location>
        <begin position="148"/>
        <end position="169"/>
    </location>
</feature>
<feature type="transmembrane region" description="Helical" evidence="8">
    <location>
        <begin position="427"/>
        <end position="446"/>
    </location>
</feature>
<dbReference type="PANTHER" id="PTHR48022">
    <property type="entry name" value="PLASTIDIC GLUCOSE TRANSPORTER 4"/>
    <property type="match status" value="1"/>
</dbReference>
<dbReference type="GO" id="GO:0016020">
    <property type="term" value="C:membrane"/>
    <property type="evidence" value="ECO:0007669"/>
    <property type="project" value="UniProtKB-SubCell"/>
</dbReference>
<dbReference type="GO" id="GO:0005351">
    <property type="term" value="F:carbohydrate:proton symporter activity"/>
    <property type="evidence" value="ECO:0007669"/>
    <property type="project" value="TreeGrafter"/>
</dbReference>